<evidence type="ECO:0000313" key="3">
    <source>
        <dbReference type="Proteomes" id="UP000192639"/>
    </source>
</evidence>
<sequence>MLLFLQALCVPDIENKMAPDTNKCHNTKTGGSYQSSEVASNDSSQQLNEISQGISKLVNHLTVRKKEEESSPMGDVMSKELLQFMANANAKCNMCHLCSENSNCCTKTVVSIINELSLPGITAQGYYEKIKANPLIHNIIKDTVLRVVRMDGCESKDGCLLCNMVKAEGGEMGKKLHVLCAMFSTDMGWFNFLGNQGNKSQQMAPMPMFGGNSSGKMDMNQLMMMQMMRGNKNVNLNQVMMMRMMQNGGLFGRAND</sequence>
<feature type="region of interest" description="Disordered" evidence="1">
    <location>
        <begin position="20"/>
        <end position="44"/>
    </location>
</feature>
<keyword evidence="3" id="KW-1185">Reference proteome</keyword>
<reference evidence="2 3" key="1">
    <citation type="journal article" date="2017" name="Environ. Microbiol.">
        <title>Decay of the glycolytic pathway and adaptation to intranuclear parasitism within Enterocytozoonidae microsporidia.</title>
        <authorList>
            <person name="Wiredu Boakye D."/>
            <person name="Jaroenlak P."/>
            <person name="Prachumwat A."/>
            <person name="Williams T.A."/>
            <person name="Bateman K.S."/>
            <person name="Itsathitphaisarn O."/>
            <person name="Sritunyalucksana K."/>
            <person name="Paszkiewicz K.H."/>
            <person name="Moore K.A."/>
            <person name="Stentiford G.D."/>
            <person name="Williams B.A."/>
        </authorList>
    </citation>
    <scope>NUCLEOTIDE SEQUENCE [LARGE SCALE GENOMIC DNA]</scope>
    <source>
        <strain evidence="2 3">GB1</strain>
    </source>
</reference>
<evidence type="ECO:0000313" key="2">
    <source>
        <dbReference type="EMBL" id="ORD94208.1"/>
    </source>
</evidence>
<evidence type="ECO:0000256" key="1">
    <source>
        <dbReference type="SAM" id="MobiDB-lite"/>
    </source>
</evidence>
<protein>
    <submittedName>
        <fullName evidence="2">Uncharacterized protein</fullName>
    </submittedName>
</protein>
<accession>A0A1Y1S7Q7</accession>
<dbReference type="VEuPathDB" id="MicrosporidiaDB:ECANGB1_1033"/>
<dbReference type="Proteomes" id="UP000192639">
    <property type="component" value="Unassembled WGS sequence"/>
</dbReference>
<proteinExistence type="predicted"/>
<feature type="compositionally biased region" description="Polar residues" evidence="1">
    <location>
        <begin position="27"/>
        <end position="44"/>
    </location>
</feature>
<comment type="caution">
    <text evidence="2">The sequence shown here is derived from an EMBL/GenBank/DDBJ whole genome shotgun (WGS) entry which is preliminary data.</text>
</comment>
<dbReference type="EMBL" id="LWDP01000029">
    <property type="protein sequence ID" value="ORD94208.1"/>
    <property type="molecule type" value="Genomic_DNA"/>
</dbReference>
<organism evidence="2 3">
    <name type="scientific">Enterospora canceri</name>
    <dbReference type="NCBI Taxonomy" id="1081671"/>
    <lineage>
        <taxon>Eukaryota</taxon>
        <taxon>Fungi</taxon>
        <taxon>Fungi incertae sedis</taxon>
        <taxon>Microsporidia</taxon>
        <taxon>Enterocytozoonidae</taxon>
        <taxon>Enterospora</taxon>
    </lineage>
</organism>
<gene>
    <name evidence="2" type="ORF">ECANGB1_1033</name>
</gene>
<name>A0A1Y1S7Q7_9MICR</name>
<dbReference type="AlphaFoldDB" id="A0A1Y1S7Q7"/>